<dbReference type="OrthoDB" id="6248302at2759"/>
<evidence type="ECO:0000256" key="7">
    <source>
        <dbReference type="ARBA" id="ARBA00023180"/>
    </source>
</evidence>
<accession>A0A8S1CL85</accession>
<dbReference type="EMBL" id="CADEPI010000058">
    <property type="protein sequence ID" value="CAB3371031.1"/>
    <property type="molecule type" value="Genomic_DNA"/>
</dbReference>
<dbReference type="InterPro" id="IPR048528">
    <property type="entry name" value="Lamp2-like_luminal"/>
</dbReference>
<feature type="signal peptide" evidence="11">
    <location>
        <begin position="1"/>
        <end position="20"/>
    </location>
</feature>
<evidence type="ECO:0000256" key="5">
    <source>
        <dbReference type="ARBA" id="ARBA00022989"/>
    </source>
</evidence>
<protein>
    <recommendedName>
        <fullName evidence="12">Lysosome-associated membrane glycoprotein 2-like luminal domain-containing protein</fullName>
    </recommendedName>
</protein>
<feature type="compositionally biased region" description="Polar residues" evidence="9">
    <location>
        <begin position="32"/>
        <end position="54"/>
    </location>
</feature>
<feature type="region of interest" description="Disordered" evidence="9">
    <location>
        <begin position="25"/>
        <end position="73"/>
    </location>
</feature>
<name>A0A8S1CL85_9INSE</name>
<dbReference type="Pfam" id="PF01299">
    <property type="entry name" value="Lamp2-like_luminal"/>
    <property type="match status" value="1"/>
</dbReference>
<dbReference type="AlphaFoldDB" id="A0A8S1CL85"/>
<dbReference type="InterPro" id="IPR002000">
    <property type="entry name" value="Lysosome-assoc_membr_glycop"/>
</dbReference>
<dbReference type="GO" id="GO:0005886">
    <property type="term" value="C:plasma membrane"/>
    <property type="evidence" value="ECO:0007669"/>
    <property type="project" value="TreeGrafter"/>
</dbReference>
<comment type="subcellular location">
    <subcellularLocation>
        <location evidence="1">Endosome membrane</location>
        <topology evidence="1">Single-pass type I membrane protein</topology>
    </subcellularLocation>
    <subcellularLocation>
        <location evidence="8">Membrane</location>
        <topology evidence="8">Single-pass type I membrane protein</topology>
    </subcellularLocation>
</comment>
<dbReference type="GO" id="GO:0005765">
    <property type="term" value="C:lysosomal membrane"/>
    <property type="evidence" value="ECO:0007669"/>
    <property type="project" value="TreeGrafter"/>
</dbReference>
<organism evidence="13 14">
    <name type="scientific">Cloeon dipterum</name>
    <dbReference type="NCBI Taxonomy" id="197152"/>
    <lineage>
        <taxon>Eukaryota</taxon>
        <taxon>Metazoa</taxon>
        <taxon>Ecdysozoa</taxon>
        <taxon>Arthropoda</taxon>
        <taxon>Hexapoda</taxon>
        <taxon>Insecta</taxon>
        <taxon>Pterygota</taxon>
        <taxon>Palaeoptera</taxon>
        <taxon>Ephemeroptera</taxon>
        <taxon>Pisciforma</taxon>
        <taxon>Baetidae</taxon>
        <taxon>Cloeon</taxon>
    </lineage>
</organism>
<evidence type="ECO:0000256" key="10">
    <source>
        <dbReference type="SAM" id="Phobius"/>
    </source>
</evidence>
<keyword evidence="7" id="KW-0325">Glycoprotein</keyword>
<dbReference type="GO" id="GO:0072594">
    <property type="term" value="P:establishment of protein localization to organelle"/>
    <property type="evidence" value="ECO:0007669"/>
    <property type="project" value="TreeGrafter"/>
</dbReference>
<evidence type="ECO:0000256" key="9">
    <source>
        <dbReference type="SAM" id="MobiDB-lite"/>
    </source>
</evidence>
<dbReference type="Proteomes" id="UP000494165">
    <property type="component" value="Unassembled WGS sequence"/>
</dbReference>
<feature type="transmembrane region" description="Helical" evidence="10">
    <location>
        <begin position="260"/>
        <end position="280"/>
    </location>
</feature>
<evidence type="ECO:0000256" key="1">
    <source>
        <dbReference type="ARBA" id="ARBA00004530"/>
    </source>
</evidence>
<evidence type="ECO:0000259" key="12">
    <source>
        <dbReference type="Pfam" id="PF01299"/>
    </source>
</evidence>
<evidence type="ECO:0000313" key="14">
    <source>
        <dbReference type="Proteomes" id="UP000494165"/>
    </source>
</evidence>
<feature type="domain" description="Lysosome-associated membrane glycoprotein 2-like luminal" evidence="12">
    <location>
        <begin position="86"/>
        <end position="235"/>
    </location>
</feature>
<evidence type="ECO:0000256" key="11">
    <source>
        <dbReference type="SAM" id="SignalP"/>
    </source>
</evidence>
<keyword evidence="14" id="KW-1185">Reference proteome</keyword>
<dbReference type="GO" id="GO:0031902">
    <property type="term" value="C:late endosome membrane"/>
    <property type="evidence" value="ECO:0007669"/>
    <property type="project" value="TreeGrafter"/>
</dbReference>
<evidence type="ECO:0000313" key="13">
    <source>
        <dbReference type="EMBL" id="CAB3371031.1"/>
    </source>
</evidence>
<dbReference type="PROSITE" id="PS51407">
    <property type="entry name" value="LAMP_3"/>
    <property type="match status" value="1"/>
</dbReference>
<evidence type="ECO:0000256" key="6">
    <source>
        <dbReference type="ARBA" id="ARBA00023136"/>
    </source>
</evidence>
<keyword evidence="2 8" id="KW-0812">Transmembrane</keyword>
<evidence type="ECO:0000256" key="2">
    <source>
        <dbReference type="ARBA" id="ARBA00022692"/>
    </source>
</evidence>
<keyword evidence="4" id="KW-0967">Endosome</keyword>
<evidence type="ECO:0000256" key="4">
    <source>
        <dbReference type="ARBA" id="ARBA00022753"/>
    </source>
</evidence>
<comment type="similarity">
    <text evidence="8">Belongs to the LAMP family.</text>
</comment>
<feature type="chain" id="PRO_5035786001" description="Lysosome-associated membrane glycoprotein 2-like luminal domain-containing protein" evidence="11">
    <location>
        <begin position="21"/>
        <end position="294"/>
    </location>
</feature>
<keyword evidence="3 11" id="KW-0732">Signal</keyword>
<sequence>MEHAEACLLLLLFAIGVAVAQQRVAPSPSEPTPTAKQQSNGSDKVSFFRSQNQKGDPIRSTAYPVAASTPTATPEGGTALYKQYAKDGSVCTLIRTDALLTFSYVDKIKEKTETDVYLPNEVTVSGHCHLEDSSLLTMRWKSYILNWFFMKTPGGERWYLDKMEVKFNTSEKKFEHYPKPGRAVKLSTPAKVGLFPTPVGKAYECIEEETIQLEGSKDISASILLRDLKIQPFIFKGDDFGPEFICQPGAKSFRDERAPLAVGTTLAVVTLLTVSGYGVYRYIKIKKVQYDNVE</sequence>
<keyword evidence="6 8" id="KW-0472">Membrane</keyword>
<proteinExistence type="inferred from homology"/>
<dbReference type="PANTHER" id="PTHR11506:SF40">
    <property type="entry name" value="LYSOSOME-ASSOCIATED MEMBRANE GLYCOPROTEIN 5"/>
    <property type="match status" value="1"/>
</dbReference>
<comment type="caution">
    <text evidence="13">The sequence shown here is derived from an EMBL/GenBank/DDBJ whole genome shotgun (WGS) entry which is preliminary data.</text>
</comment>
<dbReference type="Gene3D" id="2.40.160.110">
    <property type="match status" value="1"/>
</dbReference>
<reference evidence="13 14" key="1">
    <citation type="submission" date="2020-04" db="EMBL/GenBank/DDBJ databases">
        <authorList>
            <person name="Alioto T."/>
            <person name="Alioto T."/>
            <person name="Gomez Garrido J."/>
        </authorList>
    </citation>
    <scope>NUCLEOTIDE SEQUENCE [LARGE SCALE GENOMIC DNA]</scope>
</reference>
<keyword evidence="5 10" id="KW-1133">Transmembrane helix</keyword>
<evidence type="ECO:0000256" key="8">
    <source>
        <dbReference type="PROSITE-ProRule" id="PRU00740"/>
    </source>
</evidence>
<gene>
    <name evidence="13" type="ORF">CLODIP_2_CD08513</name>
</gene>
<dbReference type="PANTHER" id="PTHR11506">
    <property type="entry name" value="LYSOSOME-ASSOCIATED MEMBRANE GLYCOPROTEIN"/>
    <property type="match status" value="1"/>
</dbReference>
<comment type="caution">
    <text evidence="8">Lacks conserved residue(s) required for the propagation of feature annotation.</text>
</comment>
<evidence type="ECO:0000256" key="3">
    <source>
        <dbReference type="ARBA" id="ARBA00022729"/>
    </source>
</evidence>